<feature type="region of interest" description="Disordered" evidence="1">
    <location>
        <begin position="1"/>
        <end position="22"/>
    </location>
</feature>
<dbReference type="RefSeq" id="WP_134132461.1">
    <property type="nucleotide sequence ID" value="NZ_SODU01000004.1"/>
</dbReference>
<feature type="compositionally biased region" description="Polar residues" evidence="1">
    <location>
        <begin position="1"/>
        <end position="17"/>
    </location>
</feature>
<evidence type="ECO:0000313" key="2">
    <source>
        <dbReference type="EMBL" id="TDW84329.1"/>
    </source>
</evidence>
<sequence length="129" mass="13613">MTRTNDSETTGRTNRTDGATPHELVRALEKSIAARLAAANRAGDEVALAQVQADRLVAEAEAQAAEVARQRTTAILSAARAEAARVTQAGIRRAAALTAVAARRRDQDLAMVVSAALPQQTSHDEVSRS</sequence>
<evidence type="ECO:0000256" key="1">
    <source>
        <dbReference type="SAM" id="MobiDB-lite"/>
    </source>
</evidence>
<reference evidence="2 3" key="1">
    <citation type="submission" date="2019-03" db="EMBL/GenBank/DDBJ databases">
        <title>Genomic Encyclopedia of Type Strains, Phase III (KMG-III): the genomes of soil and plant-associated and newly described type strains.</title>
        <authorList>
            <person name="Whitman W."/>
        </authorList>
    </citation>
    <scope>NUCLEOTIDE SEQUENCE [LARGE SCALE GENOMIC DNA]</scope>
    <source>
        <strain evidence="2 3">VKMAc-2574</strain>
    </source>
</reference>
<name>A0ABY2F7H0_9ACTN</name>
<dbReference type="Proteomes" id="UP000295060">
    <property type="component" value="Unassembled WGS sequence"/>
</dbReference>
<organism evidence="2 3">
    <name type="scientific">Kribbella pratensis</name>
    <dbReference type="NCBI Taxonomy" id="2512112"/>
    <lineage>
        <taxon>Bacteria</taxon>
        <taxon>Bacillati</taxon>
        <taxon>Actinomycetota</taxon>
        <taxon>Actinomycetes</taxon>
        <taxon>Propionibacteriales</taxon>
        <taxon>Kribbellaceae</taxon>
        <taxon>Kribbella</taxon>
    </lineage>
</organism>
<gene>
    <name evidence="2" type="ORF">EV137_7138</name>
</gene>
<evidence type="ECO:0008006" key="4">
    <source>
        <dbReference type="Google" id="ProtNLM"/>
    </source>
</evidence>
<keyword evidence="3" id="KW-1185">Reference proteome</keyword>
<comment type="caution">
    <text evidence="2">The sequence shown here is derived from an EMBL/GenBank/DDBJ whole genome shotgun (WGS) entry which is preliminary data.</text>
</comment>
<dbReference type="EMBL" id="SODU01000004">
    <property type="protein sequence ID" value="TDW84329.1"/>
    <property type="molecule type" value="Genomic_DNA"/>
</dbReference>
<accession>A0ABY2F7H0</accession>
<proteinExistence type="predicted"/>
<evidence type="ECO:0000313" key="3">
    <source>
        <dbReference type="Proteomes" id="UP000295060"/>
    </source>
</evidence>
<protein>
    <recommendedName>
        <fullName evidence="4">ATPase</fullName>
    </recommendedName>
</protein>